<dbReference type="Gene3D" id="2.40.170.20">
    <property type="entry name" value="TonB-dependent receptor, beta-barrel domain"/>
    <property type="match status" value="1"/>
</dbReference>
<evidence type="ECO:0000256" key="4">
    <source>
        <dbReference type="ARBA" id="ARBA00022496"/>
    </source>
</evidence>
<keyword evidence="16" id="KW-0675">Receptor</keyword>
<sequence>MKRALKTWLRLTTALAAGGGFCIGAPAHAQTAETATQLDELVVTAQKREERLLDVPVSVAVVQAETLTAYGQNESVDLAYRVPNLGVSNSAGPRSFGFFIRGIGTTSFASESIESSSAYVVDGVVLGQAGASLTDLPDIERVEVLRGPQGTLFGKNASAGVINVVTRRPSEAFTVEGKVSWAWPDNDRKASVLVSGPISDQVRYAVSGRINKRDGFMKNLFDGRELNDRNDWGLRGKLEVTPSDNLTLSIIGDYWRRDANCCMWTIVQTGTPIDPREQAILNYGVQLGEGRDYSNIDGDVYSDVKTSGVSAQADYDFGDGFTFTSISAWRYWRTIDGLDSDNAPVNQTNKNDADFRQTQFTQEFRIASPKGPFLDYVAGFFYFNSDVHSESTQLRPLERTLFRNLVADNYTTSENIAVFGQANLNFTDDFRLIVGGRYLQERSEAEKIRLDPVNNHTERNQAAKTDHAFLWRLGAQYDLTDTSNVFATVTRGYKGGGYDVGIATTTLLDVRPEQPTNYEVGLRAAFPAQNLLFNVTAFWLEVEDLQVTAREPGDIGLFLLLNAAEARSRGVEAEGFWRPFDDMDLTLSGSLAYTDGKYKSFPRAPCYRGQTAATGCVGGVQDLSGAQLPFAPKWSWNLDVNYVRPVGAGLSLYLNGNINHRTDFPANTPNSPFAQHPAFTLINAAVGVGPEDGRWKVSVFGRNLTDEFYYTRKFSTPGIAGLGALSLYHPYEAQRIVGVSLDVKY</sequence>
<gene>
    <name evidence="16" type="ORF">ACFSC0_19445</name>
</gene>
<name>A0ABW4N620_9CAUL</name>
<accession>A0ABW4N620</accession>
<keyword evidence="13" id="KW-0732">Signal</keyword>
<feature type="signal peptide" evidence="13">
    <location>
        <begin position="1"/>
        <end position="29"/>
    </location>
</feature>
<evidence type="ECO:0000259" key="14">
    <source>
        <dbReference type="Pfam" id="PF00593"/>
    </source>
</evidence>
<evidence type="ECO:0000256" key="2">
    <source>
        <dbReference type="ARBA" id="ARBA00022448"/>
    </source>
</evidence>
<dbReference type="Pfam" id="PF07715">
    <property type="entry name" value="Plug"/>
    <property type="match status" value="1"/>
</dbReference>
<evidence type="ECO:0000313" key="17">
    <source>
        <dbReference type="Proteomes" id="UP001597237"/>
    </source>
</evidence>
<dbReference type="InterPro" id="IPR000531">
    <property type="entry name" value="Beta-barrel_TonB"/>
</dbReference>
<keyword evidence="5 11" id="KW-0812">Transmembrane</keyword>
<feature type="domain" description="TonB-dependent receptor plug" evidence="15">
    <location>
        <begin position="52"/>
        <end position="161"/>
    </location>
</feature>
<reference evidence="17" key="1">
    <citation type="journal article" date="2019" name="Int. J. Syst. Evol. Microbiol.">
        <title>The Global Catalogue of Microorganisms (GCM) 10K type strain sequencing project: providing services to taxonomists for standard genome sequencing and annotation.</title>
        <authorList>
            <consortium name="The Broad Institute Genomics Platform"/>
            <consortium name="The Broad Institute Genome Sequencing Center for Infectious Disease"/>
            <person name="Wu L."/>
            <person name="Ma J."/>
        </authorList>
    </citation>
    <scope>NUCLEOTIDE SEQUENCE [LARGE SCALE GENOMIC DNA]</scope>
    <source>
        <strain evidence="17">DFY28</strain>
    </source>
</reference>
<keyword evidence="17" id="KW-1185">Reference proteome</keyword>
<comment type="caution">
    <text evidence="16">The sequence shown here is derived from an EMBL/GenBank/DDBJ whole genome shotgun (WGS) entry which is preliminary data.</text>
</comment>
<evidence type="ECO:0000256" key="13">
    <source>
        <dbReference type="SAM" id="SignalP"/>
    </source>
</evidence>
<evidence type="ECO:0000256" key="11">
    <source>
        <dbReference type="PROSITE-ProRule" id="PRU01360"/>
    </source>
</evidence>
<evidence type="ECO:0000256" key="3">
    <source>
        <dbReference type="ARBA" id="ARBA00022452"/>
    </source>
</evidence>
<dbReference type="EMBL" id="JBHUEY010000012">
    <property type="protein sequence ID" value="MFD1785579.1"/>
    <property type="molecule type" value="Genomic_DNA"/>
</dbReference>
<keyword evidence="6" id="KW-0408">Iron</keyword>
<feature type="chain" id="PRO_5045182782" evidence="13">
    <location>
        <begin position="30"/>
        <end position="745"/>
    </location>
</feature>
<feature type="domain" description="TonB-dependent receptor-like beta-barrel" evidence="14">
    <location>
        <begin position="292"/>
        <end position="704"/>
    </location>
</feature>
<evidence type="ECO:0000259" key="15">
    <source>
        <dbReference type="Pfam" id="PF07715"/>
    </source>
</evidence>
<proteinExistence type="inferred from homology"/>
<dbReference type="CDD" id="cd01347">
    <property type="entry name" value="ligand_gated_channel"/>
    <property type="match status" value="1"/>
</dbReference>
<keyword evidence="10 11" id="KW-0998">Cell outer membrane</keyword>
<keyword evidence="8 12" id="KW-0798">TonB box</keyword>
<dbReference type="InterPro" id="IPR012910">
    <property type="entry name" value="Plug_dom"/>
</dbReference>
<evidence type="ECO:0000256" key="12">
    <source>
        <dbReference type="RuleBase" id="RU003357"/>
    </source>
</evidence>
<keyword evidence="3 11" id="KW-1134">Transmembrane beta strand</keyword>
<keyword evidence="7" id="KW-0406">Ion transport</keyword>
<evidence type="ECO:0000256" key="10">
    <source>
        <dbReference type="ARBA" id="ARBA00023237"/>
    </source>
</evidence>
<evidence type="ECO:0000256" key="5">
    <source>
        <dbReference type="ARBA" id="ARBA00022692"/>
    </source>
</evidence>
<comment type="subcellular location">
    <subcellularLocation>
        <location evidence="1 11">Cell outer membrane</location>
        <topology evidence="1 11">Multi-pass membrane protein</topology>
    </subcellularLocation>
</comment>
<protein>
    <submittedName>
        <fullName evidence="16">TonB-dependent receptor</fullName>
    </submittedName>
</protein>
<evidence type="ECO:0000256" key="6">
    <source>
        <dbReference type="ARBA" id="ARBA00023004"/>
    </source>
</evidence>
<evidence type="ECO:0000256" key="1">
    <source>
        <dbReference type="ARBA" id="ARBA00004571"/>
    </source>
</evidence>
<comment type="similarity">
    <text evidence="11 12">Belongs to the TonB-dependent receptor family.</text>
</comment>
<dbReference type="InterPro" id="IPR036942">
    <property type="entry name" value="Beta-barrel_TonB_sf"/>
</dbReference>
<dbReference type="PANTHER" id="PTHR32552:SF81">
    <property type="entry name" value="TONB-DEPENDENT OUTER MEMBRANE RECEPTOR"/>
    <property type="match status" value="1"/>
</dbReference>
<keyword evidence="9 11" id="KW-0472">Membrane</keyword>
<dbReference type="SUPFAM" id="SSF56935">
    <property type="entry name" value="Porins"/>
    <property type="match status" value="1"/>
</dbReference>
<keyword evidence="2 11" id="KW-0813">Transport</keyword>
<dbReference type="Pfam" id="PF00593">
    <property type="entry name" value="TonB_dep_Rec_b-barrel"/>
    <property type="match status" value="1"/>
</dbReference>
<evidence type="ECO:0000256" key="9">
    <source>
        <dbReference type="ARBA" id="ARBA00023136"/>
    </source>
</evidence>
<dbReference type="RefSeq" id="WP_377281619.1">
    <property type="nucleotide sequence ID" value="NZ_JBHRSI010000004.1"/>
</dbReference>
<organism evidence="16 17">
    <name type="scientific">Phenylobacterium terrae</name>
    <dbReference type="NCBI Taxonomy" id="2665495"/>
    <lineage>
        <taxon>Bacteria</taxon>
        <taxon>Pseudomonadati</taxon>
        <taxon>Pseudomonadota</taxon>
        <taxon>Alphaproteobacteria</taxon>
        <taxon>Caulobacterales</taxon>
        <taxon>Caulobacteraceae</taxon>
        <taxon>Phenylobacterium</taxon>
    </lineage>
</organism>
<dbReference type="Proteomes" id="UP001597237">
    <property type="component" value="Unassembled WGS sequence"/>
</dbReference>
<evidence type="ECO:0000256" key="8">
    <source>
        <dbReference type="ARBA" id="ARBA00023077"/>
    </source>
</evidence>
<evidence type="ECO:0000313" key="16">
    <source>
        <dbReference type="EMBL" id="MFD1785579.1"/>
    </source>
</evidence>
<keyword evidence="4" id="KW-0410">Iron transport</keyword>
<dbReference type="PANTHER" id="PTHR32552">
    <property type="entry name" value="FERRICHROME IRON RECEPTOR-RELATED"/>
    <property type="match status" value="1"/>
</dbReference>
<dbReference type="InterPro" id="IPR039426">
    <property type="entry name" value="TonB-dep_rcpt-like"/>
</dbReference>
<evidence type="ECO:0000256" key="7">
    <source>
        <dbReference type="ARBA" id="ARBA00023065"/>
    </source>
</evidence>
<dbReference type="PROSITE" id="PS52016">
    <property type="entry name" value="TONB_DEPENDENT_REC_3"/>
    <property type="match status" value="1"/>
</dbReference>